<dbReference type="InterPro" id="IPR050834">
    <property type="entry name" value="Glycosyltransf_2"/>
</dbReference>
<dbReference type="InterPro" id="IPR029044">
    <property type="entry name" value="Nucleotide-diphossugar_trans"/>
</dbReference>
<gene>
    <name evidence="2" type="ORF">DS843_20550</name>
</gene>
<dbReference type="RefSeq" id="WP_149470711.1">
    <property type="nucleotide sequence ID" value="NZ_QOKW01000018.1"/>
</dbReference>
<sequence>MAQRRTVTGNLDSVDLNNGFGYVLSGWAVSNNDTNHKTSITIVADGQRVAASSARYYRSDLFHAGKGCGFNAFSILIPVEWVPDQEARLFHVLADGELIGGASIGPSPRLSPLRALFGGQARCPASLSEAGIAPEDQPVDVIGDVAMLAGGGIFDAHWYSQIYPDAAEWCHGTGGSPHLHYLFIGRAQERLPHIPINESWYVERYGTIIRGMRGVRAANPVDHYYVAGSVFGFDAVPGFDEQTYLRINDDVADLVEDRHLISGYRHYVMFGAAEGRCTAPWSALPRLHAHELPSRPEFAAMISGELIGAPAAPGPTGRDWAMINARSFSAGPATGSFAEGLYRAHRPDVAHVIAGRQLPSAAVHWRDHGLIEDLAGTAPRIPGYCENRYLSNNPDVSEAVSNRAIPSGYHHFLSHGHLETRKGGIDHGEPAPRTIATNDILRRIAARDGWPTISIVMPVYQTPERWLRATVDSVLAQLYPFWELCIADDASPGPHVQELLAEFAARDPRIRVTTLPANGGISAASNAALSLAKGEWIALLDHDDLLTPDALYEIAAAVVEHDPDAVYSDEDKMSVDGRFYDATHKPGWSPDLLRGTMYIGHLTCYRASVVRSVGGFRSAYDGTQDYDLALRVAAVTDRFVHVPKILYHWVAIPGSTAEVLSAKSYAVERQRKAIEETLAQQAATPFEVHPHWSTGNWRVVYAPPEQAPSVSVVIPTAGRKGEIFGMTVDLVTNCVMSLFGSECYGNFEVVVVHNGELEDSTLRFLRAFPNVREFNAQRPLFNFSERVNIGVEQARGDYVLLLNDDIQAISKHFLRDMVGLASQPGVGIVGPRLLFANGTIQHVGITLLNGSPTHAMIGEHRLSPGPQGIAQLTHNAAATTAACLLVSRRLYQEVGGFDTGLWLNYNDVDFCNKVRAKGLRIVVDPAIELYHFESLSKEGTFNWELQNFIRRWGIERDPNVNPNFSTANPFYEIARTPADRPVRDVEEQIMTRIAASRTRPPVDESIRFSFFMSTYKQPIRFLREIEKTILNQFYRNFEWVIVSDGDHRPELLDWLRSVAVHDNVKVIVSPENRGIMAGYGLAFRETSGDYVLPVDADDFLTLDALQVMAEHIHAHGFPAVLYSDEFKSNPQSRLFSPFHKPDFDWVLHMNICFTCHLCALRRDVAVEIGAYTDLRATWSHDWDTFTRVERAGHTIVHVPHLLYAWRINPGSTASVETSMKPEALDSQRHVLEQHLALTGRDRTLAVVENTLFPHPGIWRLAPVDGTSLPMTMVIEAGRVDETAAEAITAILVRRSQSSGPIRVRVASPEDAERLKYDLDRRGAGWVLANLTLHDAPLVSLLADACAESDFVAFAQAGCMPEKAGTLRELAGLLNGVEDAAAIGGRVLDPDGRVAWAGGFFGFGGFLATADYGRDADDGGYHGMAFCQRTVDGVSPSHWLARSGFLSGLLRRIPRDATAGQIASAIALRAHGDGKRVLYTPFSTWKLTKRSCVQPPPPGGALLAALDVAVPPRASRWYNPRLHPQTERSYLPRGYDT</sequence>
<dbReference type="Pfam" id="PF13641">
    <property type="entry name" value="Glyco_tranf_2_3"/>
    <property type="match status" value="1"/>
</dbReference>
<dbReference type="Proteomes" id="UP000480854">
    <property type="component" value="Unassembled WGS sequence"/>
</dbReference>
<dbReference type="EMBL" id="QOKW01000018">
    <property type="protein sequence ID" value="KAA0678246.1"/>
    <property type="molecule type" value="Genomic_DNA"/>
</dbReference>
<dbReference type="SUPFAM" id="SSF53448">
    <property type="entry name" value="Nucleotide-diphospho-sugar transferases"/>
    <property type="match status" value="3"/>
</dbReference>
<comment type="caution">
    <text evidence="2">The sequence shown here is derived from an EMBL/GenBank/DDBJ whole genome shotgun (WGS) entry which is preliminary data.</text>
</comment>
<protein>
    <submittedName>
        <fullName evidence="2">Glycosyltransferase</fullName>
    </submittedName>
</protein>
<organism evidence="2 3">
    <name type="scientific">Roseomonas genomospecies 6</name>
    <dbReference type="NCBI Taxonomy" id="214106"/>
    <lineage>
        <taxon>Bacteria</taxon>
        <taxon>Pseudomonadati</taxon>
        <taxon>Pseudomonadota</taxon>
        <taxon>Alphaproteobacteria</taxon>
        <taxon>Acetobacterales</taxon>
        <taxon>Roseomonadaceae</taxon>
        <taxon>Roseomonas</taxon>
    </lineage>
</organism>
<dbReference type="Pfam" id="PF00535">
    <property type="entry name" value="Glycos_transf_2"/>
    <property type="match status" value="2"/>
</dbReference>
<reference evidence="2 3" key="1">
    <citation type="submission" date="2018-07" db="EMBL/GenBank/DDBJ databases">
        <title>Genome sequence of Azospirillum sp. ATCC 49961.</title>
        <authorList>
            <person name="Sant'Anna F.H."/>
            <person name="Baldani J.I."/>
            <person name="Zilli J.E."/>
            <person name="Reis V.M."/>
            <person name="Hartmann A."/>
            <person name="Cruz L."/>
            <person name="de Souza E.M."/>
            <person name="de Oliveira Pedrosa F."/>
            <person name="Passaglia L.M.P."/>
        </authorList>
    </citation>
    <scope>NUCLEOTIDE SEQUENCE [LARGE SCALE GENOMIC DNA]</scope>
    <source>
        <strain evidence="2 3">ATCC 49961</strain>
    </source>
</reference>
<dbReference type="PANTHER" id="PTHR43685">
    <property type="entry name" value="GLYCOSYLTRANSFERASE"/>
    <property type="match status" value="1"/>
</dbReference>
<proteinExistence type="predicted"/>
<evidence type="ECO:0000259" key="1">
    <source>
        <dbReference type="Pfam" id="PF00535"/>
    </source>
</evidence>
<feature type="domain" description="Glycosyltransferase 2-like" evidence="1">
    <location>
        <begin position="454"/>
        <end position="585"/>
    </location>
</feature>
<evidence type="ECO:0000313" key="2">
    <source>
        <dbReference type="EMBL" id="KAA0678246.1"/>
    </source>
</evidence>
<dbReference type="OrthoDB" id="7220105at2"/>
<dbReference type="InterPro" id="IPR001173">
    <property type="entry name" value="Glyco_trans_2-like"/>
</dbReference>
<dbReference type="Gene3D" id="3.90.550.10">
    <property type="entry name" value="Spore Coat Polysaccharide Biosynthesis Protein SpsA, Chain A"/>
    <property type="match status" value="3"/>
</dbReference>
<keyword evidence="3" id="KW-1185">Reference proteome</keyword>
<dbReference type="CDD" id="cd04184">
    <property type="entry name" value="GT2_RfbC_Mx_like"/>
    <property type="match status" value="1"/>
</dbReference>
<evidence type="ECO:0000313" key="3">
    <source>
        <dbReference type="Proteomes" id="UP000480854"/>
    </source>
</evidence>
<name>A0A9W7NGT7_9PROT</name>
<feature type="domain" description="Glycosyltransferase 2-like" evidence="1">
    <location>
        <begin position="1009"/>
        <end position="1165"/>
    </location>
</feature>
<accession>A0A9W7NGT7</accession>
<dbReference type="PANTHER" id="PTHR43685:SF2">
    <property type="entry name" value="GLYCOSYLTRANSFERASE 2-LIKE DOMAIN-CONTAINING PROTEIN"/>
    <property type="match status" value="1"/>
</dbReference>